<keyword evidence="2" id="KW-0004">4Fe-4S</keyword>
<dbReference type="SFLD" id="SFLDG01060">
    <property type="entry name" value="BATS_domain_containing"/>
    <property type="match status" value="1"/>
</dbReference>
<dbReference type="SFLD" id="SFLDG01081">
    <property type="entry name" value="cleavage_of_the_Ca-Cb_bond_in"/>
    <property type="match status" value="1"/>
</dbReference>
<dbReference type="Proteomes" id="UP000002730">
    <property type="component" value="Chromosome"/>
</dbReference>
<evidence type="ECO:0000313" key="9">
    <source>
        <dbReference type="Proteomes" id="UP000002730"/>
    </source>
</evidence>
<keyword evidence="5" id="KW-0408">Iron</keyword>
<dbReference type="AlphaFoldDB" id="D9SVQ0"/>
<evidence type="ECO:0000256" key="5">
    <source>
        <dbReference type="ARBA" id="ARBA00023004"/>
    </source>
</evidence>
<dbReference type="InterPro" id="IPR034428">
    <property type="entry name" value="ThiH/NoCL/HydG-like"/>
</dbReference>
<dbReference type="RefSeq" id="WP_010073509.1">
    <property type="nucleotide sequence ID" value="NC_014393.1"/>
</dbReference>
<sequence length="469" mass="53299">MTFQKASFIDDEKIKEYLKLGEEKAKDKEYLKSLIERSKDAKGLSIEEISALIFTEDDDILEKLYETSHQVKESIYGNRIVMFAPLYVSNHCVNGCTYCGFSCKNQEKRRKLTQEEVAREVEIIESMGHKRIVIESGEHPKETPIEYILDCMKTIYSVNKDNGSIRRVNVNIAATTVEEYRMLKEAGIGTYTLFQETYHRETYSKMHPTGPKHDYDYHTTAMDRAMEGGIDDVGIGVLFGLYDYKYELMGLFMHANHLEEAFGVGPHTISVPRLKPAIGMDLEKYPYLVNDKDFKKLVAIIRVAVPYTGMLISTREEPSFRKEVIHVGISQVSAGSITEIGGYYDSLYGDSNLEGAQFEGGDNRTAPEILKELCRDGYIPSFCTGCYRQGRTGERFMALAKTGNIQNVCLPNALMTFKEYLVDYADDELKEIGLKAIEDNLKNITNEKILILTKENLAKIESGTRDLYL</sequence>
<dbReference type="Gene3D" id="3.20.20.70">
    <property type="entry name" value="Aldolase class I"/>
    <property type="match status" value="1"/>
</dbReference>
<dbReference type="STRING" id="573061.Clocel_3433"/>
<dbReference type="eggNOG" id="COG0502">
    <property type="taxonomic scope" value="Bacteria"/>
</dbReference>
<dbReference type="Pfam" id="PF04055">
    <property type="entry name" value="Radical_SAM"/>
    <property type="match status" value="1"/>
</dbReference>
<dbReference type="GO" id="GO:0044272">
    <property type="term" value="P:sulfur compound biosynthetic process"/>
    <property type="evidence" value="ECO:0007669"/>
    <property type="project" value="UniProtKB-ARBA"/>
</dbReference>
<dbReference type="GO" id="GO:0051539">
    <property type="term" value="F:4 iron, 4 sulfur cluster binding"/>
    <property type="evidence" value="ECO:0007669"/>
    <property type="project" value="UniProtKB-KW"/>
</dbReference>
<dbReference type="SFLD" id="SFLDS00029">
    <property type="entry name" value="Radical_SAM"/>
    <property type="match status" value="1"/>
</dbReference>
<evidence type="ECO:0000256" key="1">
    <source>
        <dbReference type="ARBA" id="ARBA00001966"/>
    </source>
</evidence>
<reference evidence="8 9" key="1">
    <citation type="submission" date="2010-08" db="EMBL/GenBank/DDBJ databases">
        <title>Complete sequence of Clostridium cellulovorans 743B.</title>
        <authorList>
            <consortium name="US DOE Joint Genome Institute"/>
            <person name="Lucas S."/>
            <person name="Copeland A."/>
            <person name="Lapidus A."/>
            <person name="Cheng J.-F."/>
            <person name="Bruce D."/>
            <person name="Goodwin L."/>
            <person name="Pitluck S."/>
            <person name="Chertkov O."/>
            <person name="Detter J.C."/>
            <person name="Han C."/>
            <person name="Tapia R."/>
            <person name="Land M."/>
            <person name="Hauser L."/>
            <person name="Chang Y.-J."/>
            <person name="Jeffries C."/>
            <person name="Kyrpides N."/>
            <person name="Ivanova N."/>
            <person name="Mikhailova N."/>
            <person name="Hemme C.L."/>
            <person name="Woyke T."/>
        </authorList>
    </citation>
    <scope>NUCLEOTIDE SEQUENCE [LARGE SCALE GENOMIC DNA]</scope>
    <source>
        <strain evidence="9">ATCC 35296 / DSM 3052 / OCM 3 / 743B</strain>
    </source>
</reference>
<feature type="domain" description="Radical SAM core" evidence="7">
    <location>
        <begin position="76"/>
        <end position="307"/>
    </location>
</feature>
<dbReference type="GO" id="GO:0046872">
    <property type="term" value="F:metal ion binding"/>
    <property type="evidence" value="ECO:0007669"/>
    <property type="project" value="UniProtKB-KW"/>
</dbReference>
<accession>D9SVQ0</accession>
<dbReference type="SFLD" id="SFLDF00319">
    <property type="entry name" value="Fe_hydrogenase_maturase_(HydG"/>
    <property type="match status" value="1"/>
</dbReference>
<protein>
    <submittedName>
        <fullName evidence="8">Biotin and thiamin synthesis associated</fullName>
    </submittedName>
</protein>
<dbReference type="EMBL" id="CP002160">
    <property type="protein sequence ID" value="ADL53111.1"/>
    <property type="molecule type" value="Genomic_DNA"/>
</dbReference>
<dbReference type="SUPFAM" id="SSF102114">
    <property type="entry name" value="Radical SAM enzymes"/>
    <property type="match status" value="1"/>
</dbReference>
<dbReference type="PANTHER" id="PTHR43583:SF2">
    <property type="entry name" value="THIAZOLE BIOSYNTHESIS PROTEIN"/>
    <property type="match status" value="1"/>
</dbReference>
<dbReference type="InterPro" id="IPR024007">
    <property type="entry name" value="FeFe-hyd_mat_HydG"/>
</dbReference>
<dbReference type="GO" id="GO:0042364">
    <property type="term" value="P:water-soluble vitamin biosynthetic process"/>
    <property type="evidence" value="ECO:0007669"/>
    <property type="project" value="UniProtKB-ARBA"/>
</dbReference>
<keyword evidence="4" id="KW-0479">Metal-binding</keyword>
<evidence type="ECO:0000259" key="7">
    <source>
        <dbReference type="PROSITE" id="PS51918"/>
    </source>
</evidence>
<dbReference type="InterPro" id="IPR058240">
    <property type="entry name" value="rSAM_sf"/>
</dbReference>
<evidence type="ECO:0000256" key="6">
    <source>
        <dbReference type="ARBA" id="ARBA00023014"/>
    </source>
</evidence>
<comment type="cofactor">
    <cofactor evidence="1">
        <name>[4Fe-4S] cluster</name>
        <dbReference type="ChEBI" id="CHEBI:49883"/>
    </cofactor>
</comment>
<keyword evidence="6" id="KW-0411">Iron-sulfur</keyword>
<dbReference type="OrthoDB" id="9801120at2"/>
<dbReference type="GO" id="GO:0003824">
    <property type="term" value="F:catalytic activity"/>
    <property type="evidence" value="ECO:0007669"/>
    <property type="project" value="InterPro"/>
</dbReference>
<evidence type="ECO:0000313" key="8">
    <source>
        <dbReference type="EMBL" id="ADL53111.1"/>
    </source>
</evidence>
<dbReference type="SMART" id="SM00876">
    <property type="entry name" value="BATS"/>
    <property type="match status" value="1"/>
</dbReference>
<dbReference type="Pfam" id="PF06968">
    <property type="entry name" value="BATS"/>
    <property type="match status" value="1"/>
</dbReference>
<keyword evidence="9" id="KW-1185">Reference proteome</keyword>
<dbReference type="PROSITE" id="PS51918">
    <property type="entry name" value="RADICAL_SAM"/>
    <property type="match status" value="1"/>
</dbReference>
<dbReference type="CDD" id="cd01335">
    <property type="entry name" value="Radical_SAM"/>
    <property type="match status" value="1"/>
</dbReference>
<dbReference type="KEGG" id="ccb:Clocel_3433"/>
<gene>
    <name evidence="8" type="ordered locus">Clocel_3433</name>
</gene>
<dbReference type="InterPro" id="IPR013785">
    <property type="entry name" value="Aldolase_TIM"/>
</dbReference>
<dbReference type="InterPro" id="IPR010722">
    <property type="entry name" value="BATS_dom"/>
</dbReference>
<evidence type="ECO:0000256" key="4">
    <source>
        <dbReference type="ARBA" id="ARBA00022723"/>
    </source>
</evidence>
<dbReference type="InterPro" id="IPR007197">
    <property type="entry name" value="rSAM"/>
</dbReference>
<evidence type="ECO:0000256" key="3">
    <source>
        <dbReference type="ARBA" id="ARBA00022691"/>
    </source>
</evidence>
<dbReference type="HOGENOM" id="CLU_046249_0_0_9"/>
<evidence type="ECO:0000256" key="2">
    <source>
        <dbReference type="ARBA" id="ARBA00022485"/>
    </source>
</evidence>
<proteinExistence type="predicted"/>
<keyword evidence="3" id="KW-0949">S-adenosyl-L-methionine</keyword>
<organism evidence="8 9">
    <name type="scientific">Clostridium cellulovorans (strain ATCC 35296 / DSM 3052 / OCM 3 / 743B)</name>
    <dbReference type="NCBI Taxonomy" id="573061"/>
    <lineage>
        <taxon>Bacteria</taxon>
        <taxon>Bacillati</taxon>
        <taxon>Bacillota</taxon>
        <taxon>Clostridia</taxon>
        <taxon>Eubacteriales</taxon>
        <taxon>Clostridiaceae</taxon>
        <taxon>Clostridium</taxon>
    </lineage>
</organism>
<name>D9SVQ0_CLOC7</name>
<dbReference type="NCBIfam" id="TIGR03955">
    <property type="entry name" value="rSAM_HydG"/>
    <property type="match status" value="1"/>
</dbReference>
<dbReference type="PANTHER" id="PTHR43583">
    <property type="entry name" value="2-IMINOACETATE SYNTHASE"/>
    <property type="match status" value="1"/>
</dbReference>